<evidence type="ECO:0000256" key="1">
    <source>
        <dbReference type="SAM" id="MobiDB-lite"/>
    </source>
</evidence>
<accession>A0A822ZTV3</accession>
<feature type="region of interest" description="Disordered" evidence="1">
    <location>
        <begin position="215"/>
        <end position="255"/>
    </location>
</feature>
<feature type="compositionally biased region" description="Basic and acidic residues" evidence="1">
    <location>
        <begin position="68"/>
        <end position="82"/>
    </location>
</feature>
<evidence type="ECO:0000313" key="3">
    <source>
        <dbReference type="Proteomes" id="UP000607653"/>
    </source>
</evidence>
<dbReference type="EMBL" id="DUZY01000008">
    <property type="protein sequence ID" value="DAD47980.1"/>
    <property type="molecule type" value="Genomic_DNA"/>
</dbReference>
<organism evidence="2 3">
    <name type="scientific">Nelumbo nucifera</name>
    <name type="common">Sacred lotus</name>
    <dbReference type="NCBI Taxonomy" id="4432"/>
    <lineage>
        <taxon>Eukaryota</taxon>
        <taxon>Viridiplantae</taxon>
        <taxon>Streptophyta</taxon>
        <taxon>Embryophyta</taxon>
        <taxon>Tracheophyta</taxon>
        <taxon>Spermatophyta</taxon>
        <taxon>Magnoliopsida</taxon>
        <taxon>Proteales</taxon>
        <taxon>Nelumbonaceae</taxon>
        <taxon>Nelumbo</taxon>
    </lineage>
</organism>
<keyword evidence="3" id="KW-1185">Reference proteome</keyword>
<name>A0A822ZTV3_NELNU</name>
<protein>
    <submittedName>
        <fullName evidence="2">Uncharacterized protein</fullName>
    </submittedName>
</protein>
<reference evidence="2 3" key="1">
    <citation type="journal article" date="2020" name="Mol. Biol. Evol.">
        <title>Distinct Expression and Methylation Patterns for Genes with Different Fates following a Single Whole-Genome Duplication in Flowering Plants.</title>
        <authorList>
            <person name="Shi T."/>
            <person name="Rahmani R.S."/>
            <person name="Gugger P.F."/>
            <person name="Wang M."/>
            <person name="Li H."/>
            <person name="Zhang Y."/>
            <person name="Li Z."/>
            <person name="Wang Q."/>
            <person name="Van de Peer Y."/>
            <person name="Marchal K."/>
            <person name="Chen J."/>
        </authorList>
    </citation>
    <scope>NUCLEOTIDE SEQUENCE [LARGE SCALE GENOMIC DNA]</scope>
    <source>
        <tissue evidence="2">Leaf</tissue>
    </source>
</reference>
<feature type="region of interest" description="Disordered" evidence="1">
    <location>
        <begin position="30"/>
        <end position="51"/>
    </location>
</feature>
<dbReference type="Proteomes" id="UP000607653">
    <property type="component" value="Unassembled WGS sequence"/>
</dbReference>
<sequence length="255" mass="28230">MMIHFGLSPPEKIWQIWTSLSSSLGCRARRKRLPKKDAPRARASKVTQSTDEEGIPMVVIKNKPQVKSRREPVEGQTLEDHCTAPSSREPTILGTGTLGRHSVFDLAMVLELSKVVVIPKDVIEHHKKCPIVTGSITLHHLNVASTRDLPQAMQLFPPEYITLLACQEAKDDYALSAFRKGFKVCHMLAKSLFPETKFSSWNSYNVLNAMLVGKESDSEPKGSNGDEEGHGSSDNELVEGEEASKVSDDQPPTKE</sequence>
<gene>
    <name evidence="2" type="ORF">HUJ06_017917</name>
</gene>
<comment type="caution">
    <text evidence="2">The sequence shown here is derived from an EMBL/GenBank/DDBJ whole genome shotgun (WGS) entry which is preliminary data.</text>
</comment>
<feature type="compositionally biased region" description="Basic and acidic residues" evidence="1">
    <location>
        <begin position="242"/>
        <end position="255"/>
    </location>
</feature>
<dbReference type="AlphaFoldDB" id="A0A822ZTV3"/>
<feature type="region of interest" description="Disordered" evidence="1">
    <location>
        <begin position="65"/>
        <end position="91"/>
    </location>
</feature>
<evidence type="ECO:0000313" key="2">
    <source>
        <dbReference type="EMBL" id="DAD47980.1"/>
    </source>
</evidence>
<proteinExistence type="predicted"/>